<feature type="domain" description="PPPDE" evidence="4">
    <location>
        <begin position="125"/>
        <end position="262"/>
    </location>
</feature>
<accession>A0A8X8YB74</accession>
<comment type="similarity">
    <text evidence="1">Belongs to the DeSI family.</text>
</comment>
<evidence type="ECO:0000256" key="2">
    <source>
        <dbReference type="ARBA" id="ARBA00022670"/>
    </source>
</evidence>
<dbReference type="GO" id="GO:0016579">
    <property type="term" value="P:protein deubiquitination"/>
    <property type="evidence" value="ECO:0007669"/>
    <property type="project" value="TreeGrafter"/>
</dbReference>
<evidence type="ECO:0000313" key="6">
    <source>
        <dbReference type="Proteomes" id="UP000298416"/>
    </source>
</evidence>
<name>A0A8X8YB74_SALSN</name>
<evidence type="ECO:0000313" key="5">
    <source>
        <dbReference type="EMBL" id="KAG6428434.1"/>
    </source>
</evidence>
<evidence type="ECO:0000259" key="4">
    <source>
        <dbReference type="PROSITE" id="PS51858"/>
    </source>
</evidence>
<dbReference type="InterPro" id="IPR008580">
    <property type="entry name" value="PPPDE_dom"/>
</dbReference>
<dbReference type="SMART" id="SM01179">
    <property type="entry name" value="DUF862"/>
    <property type="match status" value="1"/>
</dbReference>
<reference evidence="5" key="2">
    <citation type="submission" date="2020-08" db="EMBL/GenBank/DDBJ databases">
        <title>Plant Genome Project.</title>
        <authorList>
            <person name="Zhang R.-G."/>
        </authorList>
    </citation>
    <scope>NUCLEOTIDE SEQUENCE</scope>
    <source>
        <strain evidence="5">Huo1</strain>
        <tissue evidence="5">Leaf</tissue>
    </source>
</reference>
<keyword evidence="6" id="KW-1185">Reference proteome</keyword>
<dbReference type="PROSITE" id="PS51858">
    <property type="entry name" value="PPPDE"/>
    <property type="match status" value="1"/>
</dbReference>
<sequence length="279" mass="32027">MKFTITNDDDDDAFNVTHVISSHFPPYSPRRFHPVAAVTFRYARIVAAAFYSLHGSDDYTLQRKRFSWFERVHHFYAGALNVFFGEFSGCFVLDELKIQEMRLFPFSSCIDESRAGKTDVENNQVMLFLNVYDLTPANKYLYWFGLGFYHSGIEVHGLEYAFGADVEPTSGVFEVEPRHCPEYVFRRSILLGSTDMSRSEICSFMELIADQYQGNTYNLIYKNCNHFTDEVSHCLTGNRIPGWVNRLARIGSVIESVLPESAQTTPLRQLTESQTYSGK</sequence>
<dbReference type="GO" id="GO:0101005">
    <property type="term" value="F:deubiquitinase activity"/>
    <property type="evidence" value="ECO:0007669"/>
    <property type="project" value="TreeGrafter"/>
</dbReference>
<dbReference type="PANTHER" id="PTHR12378:SF10">
    <property type="entry name" value="OS04G0548000 PROTEIN"/>
    <property type="match status" value="1"/>
</dbReference>
<dbReference type="GO" id="GO:0006508">
    <property type="term" value="P:proteolysis"/>
    <property type="evidence" value="ECO:0007669"/>
    <property type="project" value="UniProtKB-KW"/>
</dbReference>
<dbReference type="AlphaFoldDB" id="A0A8X8YB74"/>
<gene>
    <name evidence="5" type="ORF">SASPL_112685</name>
</gene>
<keyword evidence="2" id="KW-0645">Protease</keyword>
<organism evidence="5">
    <name type="scientific">Salvia splendens</name>
    <name type="common">Scarlet sage</name>
    <dbReference type="NCBI Taxonomy" id="180675"/>
    <lineage>
        <taxon>Eukaryota</taxon>
        <taxon>Viridiplantae</taxon>
        <taxon>Streptophyta</taxon>
        <taxon>Embryophyta</taxon>
        <taxon>Tracheophyta</taxon>
        <taxon>Spermatophyta</taxon>
        <taxon>Magnoliopsida</taxon>
        <taxon>eudicotyledons</taxon>
        <taxon>Gunneridae</taxon>
        <taxon>Pentapetalae</taxon>
        <taxon>asterids</taxon>
        <taxon>lamiids</taxon>
        <taxon>Lamiales</taxon>
        <taxon>Lamiaceae</taxon>
        <taxon>Nepetoideae</taxon>
        <taxon>Mentheae</taxon>
        <taxon>Salviinae</taxon>
        <taxon>Salvia</taxon>
        <taxon>Salvia subgen. Calosphace</taxon>
        <taxon>core Calosphace</taxon>
    </lineage>
</organism>
<dbReference type="Gene3D" id="3.90.1720.30">
    <property type="entry name" value="PPPDE domains"/>
    <property type="match status" value="1"/>
</dbReference>
<evidence type="ECO:0000256" key="3">
    <source>
        <dbReference type="ARBA" id="ARBA00022801"/>
    </source>
</evidence>
<dbReference type="EMBL" id="PNBA02000004">
    <property type="protein sequence ID" value="KAG6428434.1"/>
    <property type="molecule type" value="Genomic_DNA"/>
</dbReference>
<dbReference type="InterPro" id="IPR042266">
    <property type="entry name" value="PPPDE_sf"/>
</dbReference>
<evidence type="ECO:0000256" key="1">
    <source>
        <dbReference type="ARBA" id="ARBA00008140"/>
    </source>
</evidence>
<dbReference type="Pfam" id="PF05903">
    <property type="entry name" value="Peptidase_C97"/>
    <property type="match status" value="1"/>
</dbReference>
<proteinExistence type="inferred from homology"/>
<protein>
    <recommendedName>
        <fullName evidence="4">PPPDE domain-containing protein</fullName>
    </recommendedName>
</protein>
<dbReference type="PANTHER" id="PTHR12378">
    <property type="entry name" value="DESUMOYLATING ISOPEPTIDASE"/>
    <property type="match status" value="1"/>
</dbReference>
<keyword evidence="3" id="KW-0378">Hydrolase</keyword>
<reference evidence="5" key="1">
    <citation type="submission" date="2018-01" db="EMBL/GenBank/DDBJ databases">
        <authorList>
            <person name="Mao J.F."/>
        </authorList>
    </citation>
    <scope>NUCLEOTIDE SEQUENCE</scope>
    <source>
        <strain evidence="5">Huo1</strain>
        <tissue evidence="5">Leaf</tissue>
    </source>
</reference>
<comment type="caution">
    <text evidence="5">The sequence shown here is derived from an EMBL/GenBank/DDBJ whole genome shotgun (WGS) entry which is preliminary data.</text>
</comment>
<dbReference type="Proteomes" id="UP000298416">
    <property type="component" value="Unassembled WGS sequence"/>
</dbReference>